<dbReference type="Gene3D" id="2.180.10.10">
    <property type="entry name" value="RHS repeat-associated core"/>
    <property type="match status" value="1"/>
</dbReference>
<organism evidence="3 4">
    <name type="scientific">Chitinophaga japonensis</name>
    <name type="common">Flexibacter japonensis</name>
    <dbReference type="NCBI Taxonomy" id="104662"/>
    <lineage>
        <taxon>Bacteria</taxon>
        <taxon>Pseudomonadati</taxon>
        <taxon>Bacteroidota</taxon>
        <taxon>Chitinophagia</taxon>
        <taxon>Chitinophagales</taxon>
        <taxon>Chitinophagaceae</taxon>
        <taxon>Chitinophaga</taxon>
    </lineage>
</organism>
<dbReference type="InterPro" id="IPR050708">
    <property type="entry name" value="T6SS_VgrG/RHS"/>
</dbReference>
<proteinExistence type="predicted"/>
<dbReference type="RefSeq" id="WP_145715914.1">
    <property type="nucleotide sequence ID" value="NZ_BAAAFY010000005.1"/>
</dbReference>
<dbReference type="InterPro" id="IPR045619">
    <property type="entry name" value="DUF6443"/>
</dbReference>
<dbReference type="PANTHER" id="PTHR32305">
    <property type="match status" value="1"/>
</dbReference>
<dbReference type="InterPro" id="IPR013320">
    <property type="entry name" value="ConA-like_dom_sf"/>
</dbReference>
<dbReference type="Gene3D" id="2.60.120.200">
    <property type="match status" value="1"/>
</dbReference>
<feature type="signal peptide" evidence="1">
    <location>
        <begin position="1"/>
        <end position="34"/>
    </location>
</feature>
<accession>A0A562SY13</accession>
<comment type="caution">
    <text evidence="3">The sequence shown here is derived from an EMBL/GenBank/DDBJ whole genome shotgun (WGS) entry which is preliminary data.</text>
</comment>
<protein>
    <submittedName>
        <fullName evidence="3">Uncharacterized protein RhaS with RHS repeats</fullName>
    </submittedName>
</protein>
<dbReference type="GO" id="GO:0005975">
    <property type="term" value="P:carbohydrate metabolic process"/>
    <property type="evidence" value="ECO:0007669"/>
    <property type="project" value="UniProtKB-ARBA"/>
</dbReference>
<reference evidence="3 4" key="1">
    <citation type="journal article" date="2013" name="Stand. Genomic Sci.">
        <title>Genomic Encyclopedia of Type Strains, Phase I: The one thousand microbial genomes (KMG-I) project.</title>
        <authorList>
            <person name="Kyrpides N.C."/>
            <person name="Woyke T."/>
            <person name="Eisen J.A."/>
            <person name="Garrity G."/>
            <person name="Lilburn T.G."/>
            <person name="Beck B.J."/>
            <person name="Whitman W.B."/>
            <person name="Hugenholtz P."/>
            <person name="Klenk H.P."/>
        </authorList>
    </citation>
    <scope>NUCLEOTIDE SEQUENCE [LARGE SCALE GENOMIC DNA]</scope>
    <source>
        <strain evidence="3 4">DSM 13484</strain>
    </source>
</reference>
<dbReference type="OrthoDB" id="2972467at2"/>
<keyword evidence="1" id="KW-0732">Signal</keyword>
<dbReference type="SUPFAM" id="SSF49899">
    <property type="entry name" value="Concanavalin A-like lectins/glucanases"/>
    <property type="match status" value="1"/>
</dbReference>
<keyword evidence="4" id="KW-1185">Reference proteome</keyword>
<gene>
    <name evidence="3" type="ORF">LX66_3507</name>
</gene>
<feature type="chain" id="PRO_5021856331" evidence="1">
    <location>
        <begin position="35"/>
        <end position="2918"/>
    </location>
</feature>
<dbReference type="GO" id="GO:0004553">
    <property type="term" value="F:hydrolase activity, hydrolyzing O-glycosyl compounds"/>
    <property type="evidence" value="ECO:0007669"/>
    <property type="project" value="UniProtKB-ARBA"/>
</dbReference>
<dbReference type="Proteomes" id="UP000316778">
    <property type="component" value="Unassembled WGS sequence"/>
</dbReference>
<dbReference type="Pfam" id="PF20041">
    <property type="entry name" value="DUF6443"/>
    <property type="match status" value="1"/>
</dbReference>
<sequence length="2918" mass="326068">MYPISLKYNVNLVKHLRLLLCICALLALRQSVMAQEQEPYVQTITGSIKAGDSCRTIDPVYADEETWQKRETDLSVKNIITFELRQDTGLYYYGRPFSCTVNLDISYEDEQRGSHQLSGKVLTVNFDTTAGGAYKGVAMYKFEGGYNVLVKVNSIASPELGGQDSLPAVFRIKNEIFIDRKFLFSTANGDVTRYAFVNGGRQLKINWLVDYDYPGAEFYDLEWTFYDDSSSVAAGIRTAHTPEQLGNRELNMPQADMEALFLNNNTRITTTGREYALNLPYISGFLFYRVRGARINAFTQEREEGDWTYKAYSPGNTVVSSIVHLDADHAPLLNYQYTATFAEEGKRKEVITYYDGSLRNRQMVTLNNSDNRSVVQETIYDVMGRPALNILPSPEPDSSLHYFPSLNRNLAGQPYTYKDLTNDTAACVMAPQQLTDTAGAGRYYSPNNPHNNYFFNKYIPDAAGYPFSATAYTTDNTGRISRQGGAGVDFQPGNGHETRYFYGRPDALELDRLFGSEAGNASHYLKNMVVDPNGQISVSYLDAHGRTVATALAGKKPDNVYELPGTAGSITPITKELALPENTAVNPAAFTVTSNNTLLIPLTGTYHFEYSFDPQAVITAACETQFGDICSDCYYDLLITIKDECGISLHEEVKPAVLDGIDTLCSTLALQVSGAFDVDLPIGEYQVSYQLRASKTAAEYYDSTYLRQNTCIMSLDDFKRQQVAQTDFTGCFTDCAACEQALGTKNVFLRQYMDLLKEQDLYPNNGDTLFAADLYDSLYVSCTQKCVSGINPCADKYGLLLTDVMPGGQYARYSDSAVEDPAAMDVLLELPVNVLTHYSEVTDYKDENGNPAQVQNDAGELVAPQELSIKEFIRYFRPSWADALVKFHPEYCFYRWCELTSSSRQFDETVRDEVDDALTAMGNGWWDPQDPLALLNQDPFFTTGGAGASRYDAMKDVLEHFSGTLQTSPEAGDANILQVIRFLIYCAPDSASTIQNYADCLGPADCNAGLDQDLEWQLYRTFYLQQKAKQMEQVRLAHSDPEIRDCRNCYIGYANSNCDPATDPDCTVYQQAAAITQACPGYFDDSDERKALYAAKYRLFIEEMSTDSLLAQYTSQDMQHLRDSLDAEINARVAAQCQSNCEAQADDWMVALQYCHNLVNGTDSTKYHELREGLIAVCRSGCDVNHPFGASTIAPSVTNTDSSFEAVIIRVLGAGAVNDSCTALLIHTPLPYTTDSYTETTSADSCTCDKLLALKAEYEERGGAGGFLSFLQKKFGPGFYLSQGDLNTLLKKCDAGECIPASSMPVVLPDALSCKTCVSCDSISHLIDIFKSEHPAVADGTGLYETLVTNYLNQTLHFTLTYPEYLAFLENCASIANEDNADAVACADFSLAYQHFQQFKPDYYSNPNGNTGVADRFKQHLATWLNIELNRNLSYAAYEDAAARCGIAIVVPQDSLPLVCGTPLAPGDSIYGCPPSVADCCSMDGYIRTFREAYPEGVNARLVAYYFEMKRQQWCAPMGLPAIGYRESYATLKNYFEHTLQFPRGVLIDITPTGTSITFSDSVNCGLDYNFGAAAPLIDWEVYRLCNHPLVIPVPIDSMACFKSQLNLAMVNAGLLYQQYLDSIRNEYQEIYLSRCLSVQPRLRMSGDLYEYHYTLYYYDQAGNLVKTIPPAGVQLLNDAAIGRVQQDRPYNKPECYDIVDTLSFNGGGYIPMDQLLGGRLGASWSMEQWIWIADNMADQPLFSEEIKVTAPEKYIDSTRTIPAFTGEQGISCYLHDDSLRFRIGSQPAWYPDTLFRTQSGKSSIPLSAVLPSGRWAHMVINGNGGSEQPFLVYINGRAIPLQYTTQVDTLGGAPEPEGTPEFRLGAALLDHSWHYFNGYMKQFRFYNRPLRYAEIVQNRDNTCRLPANEGGLLIWLPMNEGRDTSLLTDRMQQMQFATVNPSAFSWIRHHDPVYPLHTLATTYQYNSLNGVVQQYTPDGDTSRFWYDRLGRLTASQNKEQREPVNGGAADRYSYTKYDSLGRITEVGEKAGASIAGVNMLDNTAVQQWLASGSDAQVTRTQYDEPLPDLDIVQTNLRKRVASITLDEDGDGQYEAATHYTYDILGNVKTLWQQIKELDAIAEGQGLKRMDYDYDLVSGKVNKVSYQPGKKDQFYYRYLYDADNRVINASSSRDGLVWQKDAAYRYYLHGPLARMELGQYQVQGVDYAYTLQGWLKGINAAALDVDKDMAADGKAGSLYENFGRDVMAFTLGYHNNDYAPIGGSAAQGFDNGYAYPSTLGIGNGLYNGNISNSSLALSKLDNGAVKGYGYAYDQLNRLVQLRQHDVTSNWNVLDDYRESISYDANGNILTYLRNGTTQGARQLAMDNLSYAYQPGTNRLRHVKDAVDASNYTEDIDDQPDDNYRYDRIGNLVHDEAEGIDTIRWTVYGKIREIKKDTADIRYGYDATGNRIWKNVNGRKSFYLRDAQGNVLGLYNTSGNALVWKEQHLYGSRRLGMLQPAATDLSGTPAWEQDSLLRGARVYELSNHLGNVMATISDKKTGVSADTQKVDYFAVEVLGQQDYYPFGMREPGRRYGLGNEQEYRYGFNGKENDNEVKGEGNSLDFGERMYDVRIGRWLSLDPLMAKFPESTPYNGFGNNPIYFIDPYGLSAVQYNEDDPKQNPPPNWFTRAWRLLTHNEHTTRAEDFASLLEKNKRDGDYIQTIDVDENTTVTIHGNENDEFRLYSIFREARPGGSILESLASGGTSDDDYNLPESEFIAKFSLSSKVFDAPIGGGGLSKAGMVLSGTKKSYYVVQQGAKAVENWKKLIRFGVNHTDMLVKGFHFHFEGGLELGLKTLNNGRIGLELVGDKAFTKLQVAKAVKVFEQAMSNTDFRNKLLVRLLASREYLKNSFKLTGDAQAAINKAHELNYIIKSISKW</sequence>
<evidence type="ECO:0000259" key="2">
    <source>
        <dbReference type="Pfam" id="PF20041"/>
    </source>
</evidence>
<name>A0A562SY13_CHIJA</name>
<evidence type="ECO:0000256" key="1">
    <source>
        <dbReference type="SAM" id="SignalP"/>
    </source>
</evidence>
<evidence type="ECO:0000313" key="4">
    <source>
        <dbReference type="Proteomes" id="UP000316778"/>
    </source>
</evidence>
<dbReference type="InterPro" id="IPR022385">
    <property type="entry name" value="Rhs_assc_core"/>
</dbReference>
<dbReference type="PANTHER" id="PTHR32305:SF15">
    <property type="entry name" value="PROTEIN RHSA-RELATED"/>
    <property type="match status" value="1"/>
</dbReference>
<dbReference type="NCBIfam" id="TIGR03696">
    <property type="entry name" value="Rhs_assc_core"/>
    <property type="match status" value="1"/>
</dbReference>
<evidence type="ECO:0000313" key="3">
    <source>
        <dbReference type="EMBL" id="TWI86255.1"/>
    </source>
</evidence>
<dbReference type="EMBL" id="VLLG01000004">
    <property type="protein sequence ID" value="TWI86255.1"/>
    <property type="molecule type" value="Genomic_DNA"/>
</dbReference>
<feature type="domain" description="DUF6443" evidence="2">
    <location>
        <begin position="340"/>
        <end position="500"/>
    </location>
</feature>
<dbReference type="Pfam" id="PF13385">
    <property type="entry name" value="Laminin_G_3"/>
    <property type="match status" value="1"/>
</dbReference>